<keyword evidence="3" id="KW-0677">Repeat</keyword>
<dbReference type="Gene3D" id="3.30.710.10">
    <property type="entry name" value="Potassium Channel Kv1.1, Chain A"/>
    <property type="match status" value="1"/>
</dbReference>
<evidence type="ECO:0000256" key="3">
    <source>
        <dbReference type="ARBA" id="ARBA00022737"/>
    </source>
</evidence>
<dbReference type="InterPro" id="IPR000210">
    <property type="entry name" value="BTB/POZ_dom"/>
</dbReference>
<dbReference type="Pfam" id="PF24681">
    <property type="entry name" value="Kelch_KLHDC2_KLHL20_DRC7"/>
    <property type="match status" value="1"/>
</dbReference>
<dbReference type="SMART" id="SM00875">
    <property type="entry name" value="BACK"/>
    <property type="match status" value="1"/>
</dbReference>
<organism evidence="6 7">
    <name type="scientific">Pseudolycoriella hygida</name>
    <dbReference type="NCBI Taxonomy" id="35572"/>
    <lineage>
        <taxon>Eukaryota</taxon>
        <taxon>Metazoa</taxon>
        <taxon>Ecdysozoa</taxon>
        <taxon>Arthropoda</taxon>
        <taxon>Hexapoda</taxon>
        <taxon>Insecta</taxon>
        <taxon>Pterygota</taxon>
        <taxon>Neoptera</taxon>
        <taxon>Endopterygota</taxon>
        <taxon>Diptera</taxon>
        <taxon>Nematocera</taxon>
        <taxon>Sciaroidea</taxon>
        <taxon>Sciaridae</taxon>
        <taxon>Pseudolycoriella</taxon>
    </lineage>
</organism>
<dbReference type="PANTHER" id="PTHR45632:SF3">
    <property type="entry name" value="KELCH-LIKE PROTEIN 32"/>
    <property type="match status" value="1"/>
</dbReference>
<dbReference type="PANTHER" id="PTHR45632">
    <property type="entry name" value="LD33804P"/>
    <property type="match status" value="1"/>
</dbReference>
<comment type="caution">
    <text evidence="6">The sequence shown here is derived from an EMBL/GenBank/DDBJ whole genome shotgun (WGS) entry which is preliminary data.</text>
</comment>
<dbReference type="InterPro" id="IPR011333">
    <property type="entry name" value="SKP1/BTB/POZ_sf"/>
</dbReference>
<evidence type="ECO:0000256" key="4">
    <source>
        <dbReference type="ARBA" id="ARBA00043912"/>
    </source>
</evidence>
<dbReference type="Proteomes" id="UP001151699">
    <property type="component" value="Unassembled WGS sequence"/>
</dbReference>
<keyword evidence="7" id="KW-1185">Reference proteome</keyword>
<feature type="domain" description="BTB" evidence="5">
    <location>
        <begin position="33"/>
        <end position="102"/>
    </location>
</feature>
<dbReference type="PROSITE" id="PS50097">
    <property type="entry name" value="BTB"/>
    <property type="match status" value="1"/>
</dbReference>
<dbReference type="Gene3D" id="1.25.40.420">
    <property type="match status" value="1"/>
</dbReference>
<evidence type="ECO:0000259" key="5">
    <source>
        <dbReference type="PROSITE" id="PS50097"/>
    </source>
</evidence>
<dbReference type="PIRSF" id="PIRSF037037">
    <property type="entry name" value="Kelch-like_protein_gigaxonin"/>
    <property type="match status" value="1"/>
</dbReference>
<dbReference type="SUPFAM" id="SSF117281">
    <property type="entry name" value="Kelch motif"/>
    <property type="match status" value="1"/>
</dbReference>
<dbReference type="SMART" id="SM00225">
    <property type="entry name" value="BTB"/>
    <property type="match status" value="1"/>
</dbReference>
<proteinExistence type="predicted"/>
<sequence>MTVAKSGKLMHAKRFAGVLLNNLNKQRDDSKLCDVEFVIGSHKKKITAHRCIMSAASPYFTAMFASNFNEAKQREVIIQDVNADDFELLIEFCYTATIHITNENAKRLLQAAHCFQFTDVINACCQYLKGQMDPSTSLGIANLAEYLDLKDLYKSAMEFTYENFAAVSKYDEFLLLDIQMLSNLLLRNDLVVRAEDDVFRAMLAWIRYDVEDRSKFTNDLLKMIRLTHLNIASTIDDLKNLSPTVENKDLLIDALICQLVPQRRREIENYGVSTKSRKYTDEGKIIAIGNRNFLTEKTAIEIFHPGDKKWMVVRTFNKRLNFAATIMNNKLVIAGGQGTNGEILNSVLMYDLKTFELAKLPPMIERRFSFEVCFLDGYLYAVGGRTTKTVERFCFNENVWRFIPPLVPQRSCFSAIVYNNRLYIVGGKIGENGPSLNRVDYFDPTKNKWTLGTPTAFDRIRPALSEDKGFLYVYSSNSLERYDPSVNSWMVRSIHTVPTFSRRYHYRFLLNTSLILIGQNDEVEVDENSVEVEEFEEIEDEEDDETTADGASNEGINMHFVSQNNEPPTSLISTIEREVNQDPQPRNVQLSYDEFDENYIKRYCLETGTITQLPLMNVIRKIEFFIQIPNEN</sequence>
<dbReference type="GO" id="GO:0003779">
    <property type="term" value="F:actin binding"/>
    <property type="evidence" value="ECO:0007669"/>
    <property type="project" value="UniProtKB-KW"/>
</dbReference>
<gene>
    <name evidence="6" type="primary">dbo_1</name>
    <name evidence="6" type="ORF">Bhyg_15723</name>
</gene>
<dbReference type="SMART" id="SM00612">
    <property type="entry name" value="Kelch"/>
    <property type="match status" value="4"/>
</dbReference>
<evidence type="ECO:0000313" key="7">
    <source>
        <dbReference type="Proteomes" id="UP001151699"/>
    </source>
</evidence>
<keyword evidence="2" id="KW-0880">Kelch repeat</keyword>
<dbReference type="OrthoDB" id="432528at2759"/>
<evidence type="ECO:0000256" key="1">
    <source>
        <dbReference type="ARBA" id="ARBA00013699"/>
    </source>
</evidence>
<name>A0A9Q0MJS1_9DIPT</name>
<dbReference type="EMBL" id="WJQU01002440">
    <property type="protein sequence ID" value="KAJ6632845.1"/>
    <property type="molecule type" value="Genomic_DNA"/>
</dbReference>
<dbReference type="InterPro" id="IPR011705">
    <property type="entry name" value="BACK"/>
</dbReference>
<reference evidence="6" key="1">
    <citation type="submission" date="2022-07" db="EMBL/GenBank/DDBJ databases">
        <authorList>
            <person name="Trinca V."/>
            <person name="Uliana J.V.C."/>
            <person name="Torres T.T."/>
            <person name="Ward R.J."/>
            <person name="Monesi N."/>
        </authorList>
    </citation>
    <scope>NUCLEOTIDE SEQUENCE</scope>
    <source>
        <strain evidence="6">HSMRA1968</strain>
        <tissue evidence="6">Whole embryos</tissue>
    </source>
</reference>
<dbReference type="Pfam" id="PF00651">
    <property type="entry name" value="BTB"/>
    <property type="match status" value="1"/>
</dbReference>
<accession>A0A9Q0MJS1</accession>
<evidence type="ECO:0000313" key="6">
    <source>
        <dbReference type="EMBL" id="KAJ6632845.1"/>
    </source>
</evidence>
<dbReference type="Pfam" id="PF07707">
    <property type="entry name" value="BACK"/>
    <property type="match status" value="1"/>
</dbReference>
<dbReference type="FunFam" id="1.25.40.420:FF:000001">
    <property type="entry name" value="Kelch-like family member 12"/>
    <property type="match status" value="1"/>
</dbReference>
<dbReference type="SUPFAM" id="SSF54695">
    <property type="entry name" value="POZ domain"/>
    <property type="match status" value="1"/>
</dbReference>
<dbReference type="Gene3D" id="2.120.10.80">
    <property type="entry name" value="Kelch-type beta propeller"/>
    <property type="match status" value="1"/>
</dbReference>
<dbReference type="AlphaFoldDB" id="A0A9Q0MJS1"/>
<dbReference type="InterPro" id="IPR015915">
    <property type="entry name" value="Kelch-typ_b-propeller"/>
</dbReference>
<comment type="function">
    <text evidence="4">Probable substrate-specific adapter of an E3 ubiquitin-protein ligase complex which mediates the ubiquitination and subsequent proteasomal degradation of target proteins. May have a role in synapse differentiation and growth.</text>
</comment>
<evidence type="ECO:0000256" key="2">
    <source>
        <dbReference type="ARBA" id="ARBA00022441"/>
    </source>
</evidence>
<protein>
    <recommendedName>
        <fullName evidence="1">Kelch-like protein diablo</fullName>
    </recommendedName>
</protein>
<dbReference type="InterPro" id="IPR006652">
    <property type="entry name" value="Kelch_1"/>
</dbReference>
<dbReference type="InterPro" id="IPR017096">
    <property type="entry name" value="BTB-kelch_protein"/>
</dbReference>